<protein>
    <submittedName>
        <fullName evidence="3">Uncharacterized protein</fullName>
    </submittedName>
</protein>
<keyword evidence="2" id="KW-0732">Signal</keyword>
<feature type="signal peptide" evidence="2">
    <location>
        <begin position="1"/>
        <end position="24"/>
    </location>
</feature>
<dbReference type="RefSeq" id="WP_185033984.1">
    <property type="nucleotide sequence ID" value="NZ_BNBN01000003.1"/>
</dbReference>
<evidence type="ECO:0000313" key="4">
    <source>
        <dbReference type="Proteomes" id="UP000540423"/>
    </source>
</evidence>
<feature type="chain" id="PRO_5031449172" evidence="2">
    <location>
        <begin position="25"/>
        <end position="166"/>
    </location>
</feature>
<dbReference type="Proteomes" id="UP000540423">
    <property type="component" value="Unassembled WGS sequence"/>
</dbReference>
<comment type="caution">
    <text evidence="3">The sequence shown here is derived from an EMBL/GenBank/DDBJ whole genome shotgun (WGS) entry which is preliminary data.</text>
</comment>
<dbReference type="AlphaFoldDB" id="A0A7X0HI98"/>
<feature type="region of interest" description="Disordered" evidence="1">
    <location>
        <begin position="28"/>
        <end position="56"/>
    </location>
</feature>
<sequence>MSRALAPALATVTLMALLAAPALAAPASAPADTADPAPVAGPATTPIPVPECGGSPLDWADPGDVGGLYRGPVRFENLDRTGAYGFLAHLALDKHRLEADRVNSTEQWEIRRYFGEPAPSVLFWSRHGATVLNDPHCDDPARPTRVTSTTATVEGAATGRLTRIAP</sequence>
<reference evidence="3 4" key="1">
    <citation type="submission" date="2020-08" db="EMBL/GenBank/DDBJ databases">
        <title>Genomic Encyclopedia of Type Strains, Phase IV (KMG-IV): sequencing the most valuable type-strain genomes for metagenomic binning, comparative biology and taxonomic classification.</title>
        <authorList>
            <person name="Goeker M."/>
        </authorList>
    </citation>
    <scope>NUCLEOTIDE SEQUENCE [LARGE SCALE GENOMIC DNA]</scope>
    <source>
        <strain evidence="3 4">DSM 40141</strain>
    </source>
</reference>
<evidence type="ECO:0000256" key="2">
    <source>
        <dbReference type="SAM" id="SignalP"/>
    </source>
</evidence>
<proteinExistence type="predicted"/>
<keyword evidence="4" id="KW-1185">Reference proteome</keyword>
<organism evidence="3 4">
    <name type="scientific">Streptomyces candidus</name>
    <dbReference type="NCBI Taxonomy" id="67283"/>
    <lineage>
        <taxon>Bacteria</taxon>
        <taxon>Bacillati</taxon>
        <taxon>Actinomycetota</taxon>
        <taxon>Actinomycetes</taxon>
        <taxon>Kitasatosporales</taxon>
        <taxon>Streptomycetaceae</taxon>
        <taxon>Streptomyces</taxon>
    </lineage>
</organism>
<evidence type="ECO:0000313" key="3">
    <source>
        <dbReference type="EMBL" id="MBB6438116.1"/>
    </source>
</evidence>
<feature type="compositionally biased region" description="Low complexity" evidence="1">
    <location>
        <begin position="28"/>
        <end position="46"/>
    </location>
</feature>
<gene>
    <name evidence="3" type="ORF">HNQ79_004620</name>
</gene>
<name>A0A7X0HI98_9ACTN</name>
<accession>A0A7X0HI98</accession>
<dbReference type="EMBL" id="JACHEM010000012">
    <property type="protein sequence ID" value="MBB6438116.1"/>
    <property type="molecule type" value="Genomic_DNA"/>
</dbReference>
<evidence type="ECO:0000256" key="1">
    <source>
        <dbReference type="SAM" id="MobiDB-lite"/>
    </source>
</evidence>